<dbReference type="ESTHER" id="phypr-w2mwp3.1">
    <property type="family name" value="Duf_1057"/>
</dbReference>
<dbReference type="PANTHER" id="PTHR47533">
    <property type="entry name" value="PROTEIN CBG21859"/>
    <property type="match status" value="1"/>
</dbReference>
<dbReference type="Pfam" id="PF12697">
    <property type="entry name" value="Abhydrolase_6"/>
    <property type="match status" value="1"/>
</dbReference>
<evidence type="ECO:0000313" key="3">
    <source>
        <dbReference type="EMBL" id="ETM40725.1"/>
    </source>
</evidence>
<dbReference type="GO" id="GO:0003824">
    <property type="term" value="F:catalytic activity"/>
    <property type="evidence" value="ECO:0007669"/>
    <property type="project" value="InterPro"/>
</dbReference>
<dbReference type="PRINTS" id="PR00412">
    <property type="entry name" value="EPOXHYDRLASE"/>
</dbReference>
<dbReference type="Proteomes" id="UP000054532">
    <property type="component" value="Unassembled WGS sequence"/>
</dbReference>
<dbReference type="VEuPathDB" id="FungiDB:PPTG_23510"/>
<proteinExistence type="predicted"/>
<dbReference type="AlphaFoldDB" id="W2MWP3"/>
<dbReference type="SUPFAM" id="SSF53474">
    <property type="entry name" value="alpha/beta-Hydrolases"/>
    <property type="match status" value="2"/>
</dbReference>
<dbReference type="InterPro" id="IPR000073">
    <property type="entry name" value="AB_hydrolase_1"/>
</dbReference>
<sequence length="678" mass="74055">MALWNRVASVSNRVLSLSARSVEYAGRQCYSVVSFVPSLLPQRTTLVTREYRAPPPPLPEPKYLEIKGCCKLEYIDVRPAAAKIATIVLVHGAPGTYRDFRYLIPLLAKHPSLRIIGINLPGCGGSVVEKARYVETVNALRTSELVLDGVRQLCDSKDEHGDVFLVGHSFGAHTVMNMAAFNATETQSVAIRGMALLAPAGCEPHKSLKLGAIALMVKMLKSENSWAVSAATYITKFVYTKLLRFPSNSPAELFVSAVIRTGTTDFDLIRDQAKLLGSLQTPTLVAWAKNDEHIQPEIPQELSKLCPDGPHLEFSGGGHNVKKTRAEEISSAITKWIEEVVATDKLEEPVSSAASPRVVHEPRPPPPPLPDPKYLQIDNICKIEYVDVEPTQSKDHVSATVVCVHGAPGSFGDYRYLIPLLVEQQPGLRLIGVNLPGYMGSEVDKAHYLKTVSALRSAEVVLQAIRQLCGTIATDGGDIFLVGHSFGAHTVINMAAMNETLRIAGDNVNTIRLRGIAVLAPAGCVPQRMVKEIPIKMLVTLLRSRSAVVVRLATRFVKYLYTELLGFPRRTPATSCVSAVIRAGTTKFPLIRTQVNFLKETRMPVFVAWALDDVLVEPEIPEELGKLSHPGPRLEFAGGGHNIQKTRVEQVTVAMSSWIQSILSGCNSLETGMTQHLP</sequence>
<dbReference type="InterPro" id="IPR000639">
    <property type="entry name" value="Epox_hydrolase-like"/>
</dbReference>
<dbReference type="Pfam" id="PF06342">
    <property type="entry name" value="DUF1057"/>
    <property type="match status" value="1"/>
</dbReference>
<protein>
    <recommendedName>
        <fullName evidence="2">AB hydrolase-1 domain-containing protein</fullName>
    </recommendedName>
</protein>
<evidence type="ECO:0000259" key="2">
    <source>
        <dbReference type="Pfam" id="PF12697"/>
    </source>
</evidence>
<dbReference type="VEuPathDB" id="FungiDB:PPTG_14183"/>
<gene>
    <name evidence="3" type="ORF">L914_13414</name>
</gene>
<accession>W2MWP3</accession>
<feature type="domain" description="AB hydrolase-1" evidence="2">
    <location>
        <begin position="87"/>
        <end position="319"/>
    </location>
</feature>
<name>W2MWP3_PHYNI</name>
<dbReference type="Gene3D" id="3.40.50.1820">
    <property type="entry name" value="alpha/beta hydrolase"/>
    <property type="match status" value="2"/>
</dbReference>
<evidence type="ECO:0000256" key="1">
    <source>
        <dbReference type="SAM" id="MobiDB-lite"/>
    </source>
</evidence>
<dbReference type="InterPro" id="IPR029058">
    <property type="entry name" value="AB_hydrolase_fold"/>
</dbReference>
<dbReference type="EMBL" id="KI694307">
    <property type="protein sequence ID" value="ETM40725.1"/>
    <property type="molecule type" value="Genomic_DNA"/>
</dbReference>
<organism evidence="3">
    <name type="scientific">Phytophthora nicotianae</name>
    <name type="common">Potato buckeye rot agent</name>
    <name type="synonym">Phytophthora parasitica</name>
    <dbReference type="NCBI Taxonomy" id="4792"/>
    <lineage>
        <taxon>Eukaryota</taxon>
        <taxon>Sar</taxon>
        <taxon>Stramenopiles</taxon>
        <taxon>Oomycota</taxon>
        <taxon>Peronosporomycetes</taxon>
        <taxon>Peronosporales</taxon>
        <taxon>Peronosporaceae</taxon>
        <taxon>Phytophthora</taxon>
    </lineage>
</organism>
<dbReference type="ESTHER" id="phypr-w2mwp3.2">
    <property type="family name" value="Duf_1057"/>
</dbReference>
<dbReference type="InterPro" id="IPR010463">
    <property type="entry name" value="DUF1057"/>
</dbReference>
<dbReference type="PANTHER" id="PTHR47533:SF4">
    <property type="entry name" value="AB HYDROLASE-1 DOMAIN-CONTAINING PROTEIN"/>
    <property type="match status" value="1"/>
</dbReference>
<feature type="region of interest" description="Disordered" evidence="1">
    <location>
        <begin position="347"/>
        <end position="371"/>
    </location>
</feature>
<reference evidence="3" key="1">
    <citation type="submission" date="2013-11" db="EMBL/GenBank/DDBJ databases">
        <title>The Genome Sequence of Phytophthora parasitica IAC_01/95.</title>
        <authorList>
            <consortium name="The Broad Institute Genomics Platform"/>
            <person name="Russ C."/>
            <person name="Tyler B."/>
            <person name="Panabieres F."/>
            <person name="Shan W."/>
            <person name="Tripathy S."/>
            <person name="Grunwald N."/>
            <person name="Machado M."/>
            <person name="Johnson C.S."/>
            <person name="Arredondo F."/>
            <person name="Hong C."/>
            <person name="Coffey M."/>
            <person name="Young S.K."/>
            <person name="Zeng Q."/>
            <person name="Gargeya S."/>
            <person name="Fitzgerald M."/>
            <person name="Abouelleil A."/>
            <person name="Alvarado L."/>
            <person name="Chapman S.B."/>
            <person name="Gainer-Dewar J."/>
            <person name="Goldberg J."/>
            <person name="Griggs A."/>
            <person name="Gujja S."/>
            <person name="Hansen M."/>
            <person name="Howarth C."/>
            <person name="Imamovic A."/>
            <person name="Ireland A."/>
            <person name="Larimer J."/>
            <person name="McCowan C."/>
            <person name="Murphy C."/>
            <person name="Pearson M."/>
            <person name="Poon T.W."/>
            <person name="Priest M."/>
            <person name="Roberts A."/>
            <person name="Saif S."/>
            <person name="Shea T."/>
            <person name="Sykes S."/>
            <person name="Wortman J."/>
            <person name="Nusbaum C."/>
            <person name="Birren B."/>
        </authorList>
    </citation>
    <scope>NUCLEOTIDE SEQUENCE [LARGE SCALE GENOMIC DNA]</scope>
    <source>
        <strain evidence="3">IAC_01/95</strain>
    </source>
</reference>